<comment type="cofactor">
    <cofactor evidence="1">
        <name>Mn(2+)</name>
        <dbReference type="ChEBI" id="CHEBI:29035"/>
    </cofactor>
</comment>
<gene>
    <name evidence="10" type="ORF">FLK61_26610</name>
</gene>
<keyword evidence="6" id="KW-0464">Manganese</keyword>
<evidence type="ECO:0000313" key="11">
    <source>
        <dbReference type="Proteomes" id="UP000318138"/>
    </source>
</evidence>
<feature type="binding site" evidence="7">
    <location>
        <position position="380"/>
    </location>
    <ligand>
        <name>Zn(2+)</name>
        <dbReference type="ChEBI" id="CHEBI:29105"/>
        <label>2</label>
    </ligand>
</feature>
<dbReference type="InterPro" id="IPR036264">
    <property type="entry name" value="Bact_exopeptidase_dim_dom"/>
</dbReference>
<dbReference type="PANTHER" id="PTHR32494:SF19">
    <property type="entry name" value="ALLANTOATE DEIMINASE-RELATED"/>
    <property type="match status" value="1"/>
</dbReference>
<dbReference type="Pfam" id="PF01546">
    <property type="entry name" value="Peptidase_M20"/>
    <property type="match status" value="1"/>
</dbReference>
<dbReference type="PIRSF" id="PIRSF001235">
    <property type="entry name" value="Amidase_carbamoylase"/>
    <property type="match status" value="1"/>
</dbReference>
<reference evidence="11" key="1">
    <citation type="submission" date="2019-07" db="EMBL/GenBank/DDBJ databases">
        <title>Bacillus alkalisoli sp. nov. isolated from saline soil.</title>
        <authorList>
            <person name="Sun J.-Q."/>
            <person name="Xu L."/>
        </authorList>
    </citation>
    <scope>NUCLEOTIDE SEQUENCE [LARGE SCALE GENOMIC DNA]</scope>
    <source>
        <strain evidence="11">M4U3P1</strain>
    </source>
</reference>
<dbReference type="Pfam" id="PF07687">
    <property type="entry name" value="M20_dimer"/>
    <property type="match status" value="1"/>
</dbReference>
<dbReference type="InterPro" id="IPR002933">
    <property type="entry name" value="Peptidase_M20"/>
</dbReference>
<dbReference type="CDD" id="cd03884">
    <property type="entry name" value="M20_bAS"/>
    <property type="match status" value="1"/>
</dbReference>
<evidence type="ECO:0000256" key="8">
    <source>
        <dbReference type="PIRSR" id="PIRSR001235-2"/>
    </source>
</evidence>
<feature type="binding site" evidence="7">
    <location>
        <position position="88"/>
    </location>
    <ligand>
        <name>Zn(2+)</name>
        <dbReference type="ChEBI" id="CHEBI:29105"/>
        <label>1</label>
    </ligand>
</feature>
<dbReference type="EMBL" id="CP041372">
    <property type="protein sequence ID" value="QKS73172.1"/>
    <property type="molecule type" value="Genomic_DNA"/>
</dbReference>
<dbReference type="NCBIfam" id="TIGR01879">
    <property type="entry name" value="hydantase"/>
    <property type="match status" value="1"/>
</dbReference>
<sequence length="407" mass="44482">MQTWLDTTIRALNLVETMEQPNGFTRLSFSKEELEAQDVFKELATSLGMTVRTDAIGNVIARLEGRNSGPAYAYGSHLDTVTNGGGYDGAAGILTALGAVKLLKDRDQTLEYPLEVICFVSEESSRFSMSTVGSKAMAGMLTEEQLETMVDQDGVTLGDAIDEAGYDPAAFREAERDADELRSFVELHIEQGMRIENAGKEYGVARAIACPIRLKLTIKGRAGHTGTTPMNQRQDALPEASELILFVQKQANALNESADYPLVATVSTIESYPNAMNVIPGEVVLGIDIRSVSDALKEQMEAAIDRFISDSSFDIDKQVLVRNPSVTLDATICDKLMKLENETGYTCLPMESGAGHDVMNMQTKWPSGLLFIPCKDGLSHHPNEHASLQDLEKGTELLYHYMITAGR</sequence>
<evidence type="ECO:0000256" key="5">
    <source>
        <dbReference type="ARBA" id="ARBA00022801"/>
    </source>
</evidence>
<comment type="cofactor">
    <cofactor evidence="7">
        <name>Zn(2+)</name>
        <dbReference type="ChEBI" id="CHEBI:29105"/>
    </cofactor>
    <text evidence="7">Binds 2 Zn(2+) ions per subunit.</text>
</comment>
<comment type="similarity">
    <text evidence="2">Belongs to the peptidase M20 family.</text>
</comment>
<feature type="binding site" evidence="8">
    <location>
        <position position="290"/>
    </location>
    <ligand>
        <name>allantoate</name>
        <dbReference type="ChEBI" id="CHEBI:17536"/>
    </ligand>
</feature>
<dbReference type="Gene3D" id="3.30.70.360">
    <property type="match status" value="1"/>
</dbReference>
<feature type="binding site" evidence="8">
    <location>
        <position position="213"/>
    </location>
    <ligand>
        <name>allantoate</name>
        <dbReference type="ChEBI" id="CHEBI:17536"/>
    </ligand>
</feature>
<feature type="binding site" evidence="8">
    <location>
        <position position="277"/>
    </location>
    <ligand>
        <name>allantoate</name>
        <dbReference type="ChEBI" id="CHEBI:17536"/>
    </ligand>
</feature>
<keyword evidence="7" id="KW-0862">Zinc</keyword>
<feature type="domain" description="Peptidase M20 dimerisation" evidence="9">
    <location>
        <begin position="213"/>
        <end position="309"/>
    </location>
</feature>
<feature type="binding site" evidence="7">
    <location>
        <position position="188"/>
    </location>
    <ligand>
        <name>Zn(2+)</name>
        <dbReference type="ChEBI" id="CHEBI:29105"/>
        <label>1</label>
    </ligand>
</feature>
<name>A0A859FK43_9BACI</name>
<dbReference type="GO" id="GO:0016813">
    <property type="term" value="F:hydrolase activity, acting on carbon-nitrogen (but not peptide) bonds, in linear amidines"/>
    <property type="evidence" value="ECO:0007669"/>
    <property type="project" value="InterPro"/>
</dbReference>
<dbReference type="Proteomes" id="UP000318138">
    <property type="component" value="Chromosome"/>
</dbReference>
<evidence type="ECO:0000259" key="9">
    <source>
        <dbReference type="Pfam" id="PF07687"/>
    </source>
</evidence>
<feature type="binding site" evidence="7">
    <location>
        <position position="123"/>
    </location>
    <ligand>
        <name>Zn(2+)</name>
        <dbReference type="ChEBI" id="CHEBI:29105"/>
        <label>2</label>
    </ligand>
</feature>
<protein>
    <submittedName>
        <fullName evidence="10">M20 family metallo-hydrolase</fullName>
    </submittedName>
</protein>
<evidence type="ECO:0000256" key="7">
    <source>
        <dbReference type="PIRSR" id="PIRSR001235-1"/>
    </source>
</evidence>
<keyword evidence="5 10" id="KW-0378">Hydrolase</keyword>
<evidence type="ECO:0000256" key="1">
    <source>
        <dbReference type="ARBA" id="ARBA00001936"/>
    </source>
</evidence>
<dbReference type="KEGG" id="psua:FLK61_26610"/>
<dbReference type="InterPro" id="IPR011650">
    <property type="entry name" value="Peptidase_M20_dimer"/>
</dbReference>
<accession>A0A859FK43</accession>
<dbReference type="InterPro" id="IPR010158">
    <property type="entry name" value="Amidase_Cbmase"/>
</dbReference>
<dbReference type="Gene3D" id="3.40.630.10">
    <property type="entry name" value="Zn peptidases"/>
    <property type="match status" value="1"/>
</dbReference>
<evidence type="ECO:0000256" key="2">
    <source>
        <dbReference type="ARBA" id="ARBA00006153"/>
    </source>
</evidence>
<proteinExistence type="inferred from homology"/>
<dbReference type="AlphaFoldDB" id="A0A859FK43"/>
<comment type="subunit">
    <text evidence="3">Homodimer.</text>
</comment>
<organism evidence="10 11">
    <name type="scientific">Paenalkalicoccus suaedae</name>
    <dbReference type="NCBI Taxonomy" id="2592382"/>
    <lineage>
        <taxon>Bacteria</taxon>
        <taxon>Bacillati</taxon>
        <taxon>Bacillota</taxon>
        <taxon>Bacilli</taxon>
        <taxon>Bacillales</taxon>
        <taxon>Bacillaceae</taxon>
        <taxon>Paenalkalicoccus</taxon>
    </lineage>
</organism>
<dbReference type="GO" id="GO:0046872">
    <property type="term" value="F:metal ion binding"/>
    <property type="evidence" value="ECO:0007669"/>
    <property type="project" value="UniProtKB-KW"/>
</dbReference>
<feature type="binding site" evidence="7">
    <location>
        <position position="77"/>
    </location>
    <ligand>
        <name>Zn(2+)</name>
        <dbReference type="ChEBI" id="CHEBI:29105"/>
        <label>1</label>
    </ligand>
</feature>
<dbReference type="PANTHER" id="PTHR32494">
    <property type="entry name" value="ALLANTOATE DEIMINASE-RELATED"/>
    <property type="match status" value="1"/>
</dbReference>
<feature type="binding site" evidence="7">
    <location>
        <position position="88"/>
    </location>
    <ligand>
        <name>Zn(2+)</name>
        <dbReference type="ChEBI" id="CHEBI:29105"/>
        <label>2</label>
    </ligand>
</feature>
<keyword evidence="11" id="KW-1185">Reference proteome</keyword>
<evidence type="ECO:0000256" key="4">
    <source>
        <dbReference type="ARBA" id="ARBA00022723"/>
    </source>
</evidence>
<evidence type="ECO:0000313" key="10">
    <source>
        <dbReference type="EMBL" id="QKS73172.1"/>
    </source>
</evidence>
<keyword evidence="4 7" id="KW-0479">Metal-binding</keyword>
<evidence type="ECO:0000256" key="3">
    <source>
        <dbReference type="ARBA" id="ARBA00011738"/>
    </source>
</evidence>
<dbReference type="SUPFAM" id="SSF53187">
    <property type="entry name" value="Zn-dependent exopeptidases"/>
    <property type="match status" value="1"/>
</dbReference>
<dbReference type="SUPFAM" id="SSF55031">
    <property type="entry name" value="Bacterial exopeptidase dimerisation domain"/>
    <property type="match status" value="1"/>
</dbReference>
<evidence type="ECO:0000256" key="6">
    <source>
        <dbReference type="ARBA" id="ARBA00023211"/>
    </source>
</evidence>